<evidence type="ECO:0000256" key="1">
    <source>
        <dbReference type="SAM" id="MobiDB-lite"/>
    </source>
</evidence>
<name>A0AAD4QQZ1_9AGAM</name>
<feature type="compositionally biased region" description="Polar residues" evidence="1">
    <location>
        <begin position="243"/>
        <end position="259"/>
    </location>
</feature>
<evidence type="ECO:0000313" key="2">
    <source>
        <dbReference type="EMBL" id="KAI0305654.1"/>
    </source>
</evidence>
<protein>
    <submittedName>
        <fullName evidence="2">Uncharacterized protein</fullName>
    </submittedName>
</protein>
<feature type="compositionally biased region" description="Basic and acidic residues" evidence="1">
    <location>
        <begin position="180"/>
        <end position="197"/>
    </location>
</feature>
<feature type="compositionally biased region" description="Pro residues" evidence="1">
    <location>
        <begin position="219"/>
        <end position="228"/>
    </location>
</feature>
<feature type="compositionally biased region" description="Polar residues" evidence="1">
    <location>
        <begin position="155"/>
        <end position="168"/>
    </location>
</feature>
<proteinExistence type="predicted"/>
<feature type="compositionally biased region" description="Basic and acidic residues" evidence="1">
    <location>
        <begin position="338"/>
        <end position="355"/>
    </location>
</feature>
<keyword evidence="3" id="KW-1185">Reference proteome</keyword>
<organism evidence="2 3">
    <name type="scientific">Multifurca ochricompacta</name>
    <dbReference type="NCBI Taxonomy" id="376703"/>
    <lineage>
        <taxon>Eukaryota</taxon>
        <taxon>Fungi</taxon>
        <taxon>Dikarya</taxon>
        <taxon>Basidiomycota</taxon>
        <taxon>Agaricomycotina</taxon>
        <taxon>Agaricomycetes</taxon>
        <taxon>Russulales</taxon>
        <taxon>Russulaceae</taxon>
        <taxon>Multifurca</taxon>
    </lineage>
</organism>
<feature type="compositionally biased region" description="Low complexity" evidence="1">
    <location>
        <begin position="326"/>
        <end position="337"/>
    </location>
</feature>
<comment type="caution">
    <text evidence="2">The sequence shown here is derived from an EMBL/GenBank/DDBJ whole genome shotgun (WGS) entry which is preliminary data.</text>
</comment>
<feature type="region of interest" description="Disordered" evidence="1">
    <location>
        <begin position="219"/>
        <end position="357"/>
    </location>
</feature>
<dbReference type="Proteomes" id="UP001203297">
    <property type="component" value="Unassembled WGS sequence"/>
</dbReference>
<sequence>MSSSSSEMLLQPDHLSEFSDSVANIVASLLQEQLAPILETLQGHARLLDCHTALLNHSTVINRYNVGKLDDLRDLQTSVNYKLQFHIDPENRQYPTYRFQRDAEDVRRTATVTDIASSTSKGDPYLLGRDSGASCEPSSDLTGSRSGSSTMSASKPSTGQSTPATEPTNNPPLPSPQAVRGDHSARGLRRERPHDEVPDQMWNSSHEIVLSAPLPAPAPALPYIPPPDDNTAMHGDTEDANTKRQSLTQSVPRNTSSRASLRISAKKKSTPHNLRPIFSPLATGATDPDRLRGDSARASSSTQLSDKAAGKKRKSDDDGPEQDQPTTSSGTDSGSYSKCDEPEHKRMKKDTRISTERLPIPESLLTLTRMNLFGEPSFEERRYEVEQLRHMKKLFRGPST</sequence>
<feature type="compositionally biased region" description="Polar residues" evidence="1">
    <location>
        <begin position="110"/>
        <end position="121"/>
    </location>
</feature>
<accession>A0AAD4QQZ1</accession>
<dbReference type="EMBL" id="WTXG01000005">
    <property type="protein sequence ID" value="KAI0305654.1"/>
    <property type="molecule type" value="Genomic_DNA"/>
</dbReference>
<evidence type="ECO:0000313" key="3">
    <source>
        <dbReference type="Proteomes" id="UP001203297"/>
    </source>
</evidence>
<dbReference type="AlphaFoldDB" id="A0AAD4QQZ1"/>
<feature type="compositionally biased region" description="Low complexity" evidence="1">
    <location>
        <begin position="138"/>
        <end position="154"/>
    </location>
</feature>
<feature type="region of interest" description="Disordered" evidence="1">
    <location>
        <begin position="110"/>
        <end position="199"/>
    </location>
</feature>
<reference evidence="2" key="1">
    <citation type="journal article" date="2022" name="New Phytol.">
        <title>Evolutionary transition to the ectomycorrhizal habit in the genomes of a hyperdiverse lineage of mushroom-forming fungi.</title>
        <authorList>
            <person name="Looney B."/>
            <person name="Miyauchi S."/>
            <person name="Morin E."/>
            <person name="Drula E."/>
            <person name="Courty P.E."/>
            <person name="Kohler A."/>
            <person name="Kuo A."/>
            <person name="LaButti K."/>
            <person name="Pangilinan J."/>
            <person name="Lipzen A."/>
            <person name="Riley R."/>
            <person name="Andreopoulos W."/>
            <person name="He G."/>
            <person name="Johnson J."/>
            <person name="Nolan M."/>
            <person name="Tritt A."/>
            <person name="Barry K.W."/>
            <person name="Grigoriev I.V."/>
            <person name="Nagy L.G."/>
            <person name="Hibbett D."/>
            <person name="Henrissat B."/>
            <person name="Matheny P.B."/>
            <person name="Labbe J."/>
            <person name="Martin F.M."/>
        </authorList>
    </citation>
    <scope>NUCLEOTIDE SEQUENCE</scope>
    <source>
        <strain evidence="2">BPL690</strain>
    </source>
</reference>
<gene>
    <name evidence="2" type="ORF">B0F90DRAFT_1666492</name>
</gene>